<evidence type="ECO:0000313" key="8">
    <source>
        <dbReference type="EMBL" id="MDQ6598082.1"/>
    </source>
</evidence>
<feature type="active site" evidence="5">
    <location>
        <position position="121"/>
    </location>
</feature>
<dbReference type="EMBL" id="JAVGVR010000001">
    <property type="protein sequence ID" value="MDQ6598082.1"/>
    <property type="molecule type" value="Genomic_DNA"/>
</dbReference>
<dbReference type="PRINTS" id="PR00105">
    <property type="entry name" value="C5METTRFRASE"/>
</dbReference>
<dbReference type="Gene3D" id="3.40.50.150">
    <property type="entry name" value="Vaccinia Virus protein VP39"/>
    <property type="match status" value="1"/>
</dbReference>
<dbReference type="RefSeq" id="WP_308913468.1">
    <property type="nucleotide sequence ID" value="NZ_JAVGVR010000001.1"/>
</dbReference>
<dbReference type="GO" id="GO:0009307">
    <property type="term" value="P:DNA restriction-modification system"/>
    <property type="evidence" value="ECO:0007669"/>
    <property type="project" value="UniProtKB-KW"/>
</dbReference>
<name>A0AA90QTQ7_9BACI</name>
<dbReference type="NCBIfam" id="TIGR00675">
    <property type="entry name" value="dcm"/>
    <property type="match status" value="1"/>
</dbReference>
<evidence type="ECO:0000256" key="1">
    <source>
        <dbReference type="ARBA" id="ARBA00022603"/>
    </source>
</evidence>
<dbReference type="Pfam" id="PF00145">
    <property type="entry name" value="DNA_methylase"/>
    <property type="match status" value="2"/>
</dbReference>
<organism evidence="8 9">
    <name type="scientific">Bacillus salipaludis</name>
    <dbReference type="NCBI Taxonomy" id="2547811"/>
    <lineage>
        <taxon>Bacteria</taxon>
        <taxon>Bacillati</taxon>
        <taxon>Bacillota</taxon>
        <taxon>Bacilli</taxon>
        <taxon>Bacillales</taxon>
        <taxon>Bacillaceae</taxon>
        <taxon>Bacillus</taxon>
    </lineage>
</organism>
<evidence type="ECO:0000256" key="2">
    <source>
        <dbReference type="ARBA" id="ARBA00022679"/>
    </source>
</evidence>
<accession>A0AA90QTQ7</accession>
<dbReference type="Gene3D" id="3.90.120.10">
    <property type="entry name" value="DNA Methylase, subunit A, domain 2"/>
    <property type="match status" value="1"/>
</dbReference>
<evidence type="ECO:0000256" key="4">
    <source>
        <dbReference type="ARBA" id="ARBA00022747"/>
    </source>
</evidence>
<dbReference type="InterPro" id="IPR018117">
    <property type="entry name" value="C5_DNA_meth_AS"/>
</dbReference>
<dbReference type="PROSITE" id="PS00094">
    <property type="entry name" value="C5_MTASE_1"/>
    <property type="match status" value="1"/>
</dbReference>
<comment type="similarity">
    <text evidence="5 6">Belongs to the class I-like SAM-binding methyltransferase superfamily. C5-methyltransferase family.</text>
</comment>
<keyword evidence="1 5" id="KW-0489">Methyltransferase</keyword>
<dbReference type="SUPFAM" id="SSF53335">
    <property type="entry name" value="S-adenosyl-L-methionine-dependent methyltransferases"/>
    <property type="match status" value="1"/>
</dbReference>
<gene>
    <name evidence="8" type="ORF">RCG21_17260</name>
</gene>
<evidence type="ECO:0000256" key="6">
    <source>
        <dbReference type="RuleBase" id="RU000416"/>
    </source>
</evidence>
<dbReference type="Proteomes" id="UP001178888">
    <property type="component" value="Unassembled WGS sequence"/>
</dbReference>
<keyword evidence="2 5" id="KW-0808">Transferase</keyword>
<dbReference type="EC" id="2.1.1.37" evidence="7"/>
<dbReference type="InterPro" id="IPR029063">
    <property type="entry name" value="SAM-dependent_MTases_sf"/>
</dbReference>
<proteinExistence type="inferred from homology"/>
<keyword evidence="3 5" id="KW-0949">S-adenosyl-L-methionine</keyword>
<dbReference type="PANTHER" id="PTHR10629:SF52">
    <property type="entry name" value="DNA (CYTOSINE-5)-METHYLTRANSFERASE 1"/>
    <property type="match status" value="1"/>
</dbReference>
<dbReference type="InterPro" id="IPR001525">
    <property type="entry name" value="C5_MeTfrase"/>
</dbReference>
<dbReference type="PROSITE" id="PS51679">
    <property type="entry name" value="SAM_MT_C5"/>
    <property type="match status" value="1"/>
</dbReference>
<dbReference type="AlphaFoldDB" id="A0AA90QTQ7"/>
<evidence type="ECO:0000256" key="3">
    <source>
        <dbReference type="ARBA" id="ARBA00022691"/>
    </source>
</evidence>
<comment type="catalytic activity">
    <reaction evidence="7">
        <text>a 2'-deoxycytidine in DNA + S-adenosyl-L-methionine = a 5-methyl-2'-deoxycytidine in DNA + S-adenosyl-L-homocysteine + H(+)</text>
        <dbReference type="Rhea" id="RHEA:13681"/>
        <dbReference type="Rhea" id="RHEA-COMP:11369"/>
        <dbReference type="Rhea" id="RHEA-COMP:11370"/>
        <dbReference type="ChEBI" id="CHEBI:15378"/>
        <dbReference type="ChEBI" id="CHEBI:57856"/>
        <dbReference type="ChEBI" id="CHEBI:59789"/>
        <dbReference type="ChEBI" id="CHEBI:85452"/>
        <dbReference type="ChEBI" id="CHEBI:85454"/>
        <dbReference type="EC" id="2.1.1.37"/>
    </reaction>
</comment>
<keyword evidence="4" id="KW-0680">Restriction system</keyword>
<protein>
    <recommendedName>
        <fullName evidence="7">Cytosine-specific methyltransferase</fullName>
        <ecNumber evidence="7">2.1.1.37</ecNumber>
    </recommendedName>
</protein>
<evidence type="ECO:0000256" key="5">
    <source>
        <dbReference type="PROSITE-ProRule" id="PRU01016"/>
    </source>
</evidence>
<dbReference type="PANTHER" id="PTHR10629">
    <property type="entry name" value="CYTOSINE-SPECIFIC METHYLTRANSFERASE"/>
    <property type="match status" value="1"/>
</dbReference>
<comment type="caution">
    <text evidence="8">The sequence shown here is derived from an EMBL/GenBank/DDBJ whole genome shotgun (WGS) entry which is preliminary data.</text>
</comment>
<dbReference type="InterPro" id="IPR031303">
    <property type="entry name" value="C5_meth_CS"/>
</dbReference>
<dbReference type="PROSITE" id="PS00095">
    <property type="entry name" value="C5_MTASE_2"/>
    <property type="match status" value="1"/>
</dbReference>
<dbReference type="InterPro" id="IPR050390">
    <property type="entry name" value="C5-Methyltransferase"/>
</dbReference>
<evidence type="ECO:0000313" key="9">
    <source>
        <dbReference type="Proteomes" id="UP001178888"/>
    </source>
</evidence>
<dbReference type="GO" id="GO:0032259">
    <property type="term" value="P:methylation"/>
    <property type="evidence" value="ECO:0007669"/>
    <property type="project" value="UniProtKB-KW"/>
</dbReference>
<sequence>MNINFIDLFAGAGGLSEGFMKQGFKPLAHVEMDKHASQTLLTRTMYWELKKSNRESIYDDYLEGKITSDELYSFLPKELSNVVINCEISEQTINNIFEIIDNNMNLLGEKKVDIIIGGPPCQAYSLVGRARDPYGKENDPRNYLYKQYIKFLERYEPDLFVFENVPGIKSAGNGAFFQAMKDDMERSGYTLDARVVDASNHGVLQRRKRVILIGWKKDSNMKFPDIETVVNSYCVSDILNDLPKLQPGESLDRCKYVTEASDYLKDTGIRTGNFVTQHITRPHNDRDREIYRLVIEAWEKDGTRLKYTDLPDNLRTHKNLKSFLDRFKVVGGNTPFCHTMVAHISKDGHYYIHPDKQQLRSLSVREAARIQSFPDNFFFEGPRTAVFTQIGNAVPPLLSEKIAAGIKTMFLTTISKG</sequence>
<evidence type="ECO:0000256" key="7">
    <source>
        <dbReference type="RuleBase" id="RU000417"/>
    </source>
</evidence>
<keyword evidence="9" id="KW-1185">Reference proteome</keyword>
<reference evidence="8" key="1">
    <citation type="submission" date="2023-08" db="EMBL/GenBank/DDBJ databases">
        <title>Nitrogen cycling bacteria in agricultural field soils.</title>
        <authorList>
            <person name="Jang J."/>
        </authorList>
    </citation>
    <scope>NUCLEOTIDE SEQUENCE</scope>
    <source>
        <strain evidence="8">PS3-36</strain>
    </source>
</reference>
<dbReference type="GO" id="GO:0003886">
    <property type="term" value="F:DNA (cytosine-5-)-methyltransferase activity"/>
    <property type="evidence" value="ECO:0007669"/>
    <property type="project" value="UniProtKB-EC"/>
</dbReference>